<evidence type="ECO:0000313" key="2">
    <source>
        <dbReference type="EMBL" id="PSU21971.1"/>
    </source>
</evidence>
<evidence type="ECO:0000313" key="3">
    <source>
        <dbReference type="Proteomes" id="UP000240254"/>
    </source>
</evidence>
<comment type="caution">
    <text evidence="2">The sequence shown here is derived from an EMBL/GenBank/DDBJ whole genome shotgun (WGS) entry which is preliminary data.</text>
</comment>
<proteinExistence type="predicted"/>
<reference evidence="2 3" key="1">
    <citation type="submission" date="2018-03" db="EMBL/GenBank/DDBJ databases">
        <title>Whole genome sequencing of Histamine producing bacteria.</title>
        <authorList>
            <person name="Butler K."/>
        </authorList>
    </citation>
    <scope>NUCLEOTIDE SEQUENCE [LARGE SCALE GENOMIC DNA]</scope>
    <source>
        <strain evidence="2 3">BS2</strain>
    </source>
</reference>
<gene>
    <name evidence="2" type="ORF">CTM88_20590</name>
</gene>
<feature type="region of interest" description="Disordered" evidence="1">
    <location>
        <begin position="42"/>
        <end position="61"/>
    </location>
</feature>
<name>A0A2T3IEF3_9GAMM</name>
<dbReference type="Proteomes" id="UP000240254">
    <property type="component" value="Unassembled WGS sequence"/>
</dbReference>
<feature type="compositionally biased region" description="Polar residues" evidence="1">
    <location>
        <begin position="50"/>
        <end position="61"/>
    </location>
</feature>
<dbReference type="AlphaFoldDB" id="A0A2T3IEF3"/>
<organism evidence="2 3">
    <name type="scientific">Photobacterium aquimaris</name>
    <dbReference type="NCBI Taxonomy" id="512643"/>
    <lineage>
        <taxon>Bacteria</taxon>
        <taxon>Pseudomonadati</taxon>
        <taxon>Pseudomonadota</taxon>
        <taxon>Gammaproteobacteria</taxon>
        <taxon>Vibrionales</taxon>
        <taxon>Vibrionaceae</taxon>
        <taxon>Photobacterium</taxon>
    </lineage>
</organism>
<evidence type="ECO:0000256" key="1">
    <source>
        <dbReference type="SAM" id="MobiDB-lite"/>
    </source>
</evidence>
<protein>
    <submittedName>
        <fullName evidence="2">Uncharacterized protein</fullName>
    </submittedName>
</protein>
<dbReference type="EMBL" id="PYMK01000042">
    <property type="protein sequence ID" value="PSU21971.1"/>
    <property type="molecule type" value="Genomic_DNA"/>
</dbReference>
<accession>A0A2T3IEF3</accession>
<sequence>MPTYERYLEYKEEKKSCPKIKEQSEETNFRSPFFLEGEFKSNKKEGRGTVTDSLTEETSSI</sequence>